<dbReference type="Proteomes" id="UP000823674">
    <property type="component" value="Chromosome A08"/>
</dbReference>
<dbReference type="InterPro" id="IPR001087">
    <property type="entry name" value="GDSL"/>
</dbReference>
<evidence type="ECO:0000256" key="2">
    <source>
        <dbReference type="ARBA" id="ARBA00022729"/>
    </source>
</evidence>
<gene>
    <name evidence="3" type="primary">A08g500380.1_BraROA</name>
    <name evidence="3" type="ORF">IGI04_029335</name>
</gene>
<dbReference type="InterPro" id="IPR044552">
    <property type="entry name" value="GLIP1-5/GLL25"/>
</dbReference>
<dbReference type="PANTHER" id="PTHR45966:SF1">
    <property type="entry name" value="GDSL ESTERASE_LIPASE 1-RELATED"/>
    <property type="match status" value="1"/>
</dbReference>
<evidence type="ECO:0000313" key="4">
    <source>
        <dbReference type="Proteomes" id="UP000823674"/>
    </source>
</evidence>
<accession>A0ABQ7LQS9</accession>
<organism evidence="3 4">
    <name type="scientific">Brassica rapa subsp. trilocularis</name>
    <dbReference type="NCBI Taxonomy" id="1813537"/>
    <lineage>
        <taxon>Eukaryota</taxon>
        <taxon>Viridiplantae</taxon>
        <taxon>Streptophyta</taxon>
        <taxon>Embryophyta</taxon>
        <taxon>Tracheophyta</taxon>
        <taxon>Spermatophyta</taxon>
        <taxon>Magnoliopsida</taxon>
        <taxon>eudicotyledons</taxon>
        <taxon>Gunneridae</taxon>
        <taxon>Pentapetalae</taxon>
        <taxon>rosids</taxon>
        <taxon>malvids</taxon>
        <taxon>Brassicales</taxon>
        <taxon>Brassicaceae</taxon>
        <taxon>Brassiceae</taxon>
        <taxon>Brassica</taxon>
    </lineage>
</organism>
<comment type="similarity">
    <text evidence="1">Belongs to the 'GDSL' lipolytic enzyme family.</text>
</comment>
<sequence length="317" mass="36121">MISNWKEDYIAISLFMISIADASAQQAFVISVINRLKYNIEMLYSSGASKFVVHNVAPLGCLPIVRQEFNTAKQHNARLGPMLNELTKAKPGFQFILFDFTMSFFAGTSLRIYRVALLGRTTRMVAVFLTCTRSYASIKDLIFTSTHVTTQRRHKNHPHLLFGADPNVVQPINIRELITYPVNEDMSEFWKEPVGDILLLDDGIDVKGIPLRIYRVAVLGRTKRMVAVFLTCTRSYASIKDLIFTSTHVTTQRRHKNHPHLLFGADPNVVQPINIRELITYPVNEDMSEFWKEPVGDILLLDDGIDVKARTEHYDCC</sequence>
<dbReference type="Gene3D" id="3.40.50.1110">
    <property type="entry name" value="SGNH hydrolase"/>
    <property type="match status" value="1"/>
</dbReference>
<comment type="caution">
    <text evidence="3">The sequence shown here is derived from an EMBL/GenBank/DDBJ whole genome shotgun (WGS) entry which is preliminary data.</text>
</comment>
<keyword evidence="2" id="KW-0732">Signal</keyword>
<evidence type="ECO:0000256" key="1">
    <source>
        <dbReference type="ARBA" id="ARBA00008668"/>
    </source>
</evidence>
<keyword evidence="4" id="KW-1185">Reference proteome</keyword>
<proteinExistence type="inferred from homology"/>
<protein>
    <submittedName>
        <fullName evidence="3">Uncharacterized protein</fullName>
    </submittedName>
</protein>
<dbReference type="EMBL" id="JADBGQ010000007">
    <property type="protein sequence ID" value="KAG5387794.1"/>
    <property type="molecule type" value="Genomic_DNA"/>
</dbReference>
<name>A0ABQ7LQS9_BRACM</name>
<reference evidence="3 4" key="1">
    <citation type="submission" date="2021-03" db="EMBL/GenBank/DDBJ databases">
        <authorList>
            <person name="King G.J."/>
            <person name="Bancroft I."/>
            <person name="Baten A."/>
            <person name="Bloomfield J."/>
            <person name="Borpatragohain P."/>
            <person name="He Z."/>
            <person name="Irish N."/>
            <person name="Irwin J."/>
            <person name="Liu K."/>
            <person name="Mauleon R.P."/>
            <person name="Moore J."/>
            <person name="Morris R."/>
            <person name="Ostergaard L."/>
            <person name="Wang B."/>
            <person name="Wells R."/>
        </authorList>
    </citation>
    <scope>NUCLEOTIDE SEQUENCE [LARGE SCALE GENOMIC DNA]</scope>
    <source>
        <strain evidence="3">R-o-18</strain>
        <tissue evidence="3">Leaf</tissue>
    </source>
</reference>
<dbReference type="PANTHER" id="PTHR45966">
    <property type="entry name" value="GDSL-LIKE LIPASE/ACYLHYDROLASE"/>
    <property type="match status" value="1"/>
</dbReference>
<dbReference type="InterPro" id="IPR036514">
    <property type="entry name" value="SGNH_hydro_sf"/>
</dbReference>
<dbReference type="Pfam" id="PF00657">
    <property type="entry name" value="Lipase_GDSL"/>
    <property type="match status" value="1"/>
</dbReference>
<evidence type="ECO:0000313" key="3">
    <source>
        <dbReference type="EMBL" id="KAG5387794.1"/>
    </source>
</evidence>